<dbReference type="EMBL" id="PDKO01000005">
    <property type="protein sequence ID" value="RXJ63197.1"/>
    <property type="molecule type" value="Genomic_DNA"/>
</dbReference>
<evidence type="ECO:0000256" key="3">
    <source>
        <dbReference type="ARBA" id="ARBA00022679"/>
    </source>
</evidence>
<keyword evidence="5" id="KW-0443">Lipid metabolism</keyword>
<dbReference type="Pfam" id="PF02353">
    <property type="entry name" value="CMAS"/>
    <property type="match status" value="1"/>
</dbReference>
<dbReference type="CDD" id="cd02440">
    <property type="entry name" value="AdoMet_MTases"/>
    <property type="match status" value="1"/>
</dbReference>
<accession>A0A4Q0XZP3</accession>
<feature type="active site" evidence="6">
    <location>
        <position position="343"/>
    </location>
</feature>
<dbReference type="SUPFAM" id="SSF53335">
    <property type="entry name" value="S-adenosyl-L-methionine-dependent methyltransferases"/>
    <property type="match status" value="1"/>
</dbReference>
<evidence type="ECO:0000256" key="4">
    <source>
        <dbReference type="ARBA" id="ARBA00022691"/>
    </source>
</evidence>
<gene>
    <name evidence="7" type="ORF">CRV06_07720</name>
</gene>
<dbReference type="PIRSF" id="PIRSF003085">
    <property type="entry name" value="CMAS"/>
    <property type="match status" value="1"/>
</dbReference>
<dbReference type="STRING" id="877500.GCA_000935065_01596"/>
<dbReference type="PANTHER" id="PTHR43667:SF1">
    <property type="entry name" value="CYCLOPROPANE-FATTY-ACYL-PHOSPHOLIPID SYNTHASE"/>
    <property type="match status" value="1"/>
</dbReference>
<keyword evidence="3" id="KW-0808">Transferase</keyword>
<dbReference type="InterPro" id="IPR003333">
    <property type="entry name" value="CMAS"/>
</dbReference>
<dbReference type="NCBIfam" id="NF008686">
    <property type="entry name" value="PRK11705.1"/>
    <property type="match status" value="1"/>
</dbReference>
<organism evidence="7 8">
    <name type="scientific">Halarcobacter anaerophilus</name>
    <dbReference type="NCBI Taxonomy" id="877500"/>
    <lineage>
        <taxon>Bacteria</taxon>
        <taxon>Pseudomonadati</taxon>
        <taxon>Campylobacterota</taxon>
        <taxon>Epsilonproteobacteria</taxon>
        <taxon>Campylobacterales</taxon>
        <taxon>Arcobacteraceae</taxon>
        <taxon>Halarcobacter</taxon>
    </lineage>
</organism>
<dbReference type="InterPro" id="IPR050723">
    <property type="entry name" value="CFA/CMAS"/>
</dbReference>
<proteinExistence type="inferred from homology"/>
<protein>
    <submittedName>
        <fullName evidence="7">Cyclopropane-fatty-acyl-phospholipid synthase</fullName>
    </submittedName>
</protein>
<evidence type="ECO:0000256" key="6">
    <source>
        <dbReference type="PIRSR" id="PIRSR003085-1"/>
    </source>
</evidence>
<dbReference type="GO" id="GO:0008168">
    <property type="term" value="F:methyltransferase activity"/>
    <property type="evidence" value="ECO:0007669"/>
    <property type="project" value="UniProtKB-KW"/>
</dbReference>
<dbReference type="GO" id="GO:0032259">
    <property type="term" value="P:methylation"/>
    <property type="evidence" value="ECO:0007669"/>
    <property type="project" value="UniProtKB-KW"/>
</dbReference>
<comment type="similarity">
    <text evidence="1">Belongs to the CFA/CMAS family.</text>
</comment>
<evidence type="ECO:0000256" key="2">
    <source>
        <dbReference type="ARBA" id="ARBA00022603"/>
    </source>
</evidence>
<evidence type="ECO:0000256" key="1">
    <source>
        <dbReference type="ARBA" id="ARBA00010815"/>
    </source>
</evidence>
<name>A0A4Q0XZP3_9BACT</name>
<dbReference type="Proteomes" id="UP000290191">
    <property type="component" value="Unassembled WGS sequence"/>
</dbReference>
<keyword evidence="2" id="KW-0489">Methyltransferase</keyword>
<evidence type="ECO:0000313" key="7">
    <source>
        <dbReference type="EMBL" id="RXJ63197.1"/>
    </source>
</evidence>
<sequence>MENKAKLWLQTKLEKAGIVLDGDSKSDPKIHNQNLYSRVIREGSLGLGEAYMEGWWDCCRVDEMICKVLTSKLEEEVKGNITFLKNWLIPRLVNLQSKRRSFQVGEKHYNAGNDLYKNMLDKTMSYSCGYWKNASCLYEAQIAKLDLICKKLQLKPNESVLEIGCGWGSFAVFASQNYKVKVNGITVSSEQKKYIDENFKDLPIKVKLMDYRNIQEKYDKVVSIGMFEHVGEKNYNKYFQTAFKNMKDEGIFLLHTIGNDVPQKGTDPWINKYIFPNGQIPSLSQISKACEKYFVIEDVHNFGMDYDKTLMSWFENFDNSWDKIKDDYNERFYRMWSYYLKSCAGAFRSRRLQLFQIVLRKRLKPLNEYQSFR</sequence>
<keyword evidence="8" id="KW-1185">Reference proteome</keyword>
<comment type="caution">
    <text evidence="7">The sequence shown here is derived from an EMBL/GenBank/DDBJ whole genome shotgun (WGS) entry which is preliminary data.</text>
</comment>
<dbReference type="GO" id="GO:0008610">
    <property type="term" value="P:lipid biosynthetic process"/>
    <property type="evidence" value="ECO:0007669"/>
    <property type="project" value="InterPro"/>
</dbReference>
<dbReference type="InterPro" id="IPR029063">
    <property type="entry name" value="SAM-dependent_MTases_sf"/>
</dbReference>
<dbReference type="PANTHER" id="PTHR43667">
    <property type="entry name" value="CYCLOPROPANE-FATTY-ACYL-PHOSPHOLIPID SYNTHASE"/>
    <property type="match status" value="1"/>
</dbReference>
<reference evidence="7 8" key="1">
    <citation type="submission" date="2017-10" db="EMBL/GenBank/DDBJ databases">
        <title>Genomics of the genus Arcobacter.</title>
        <authorList>
            <person name="Perez-Cataluna A."/>
            <person name="Figueras M.J."/>
        </authorList>
    </citation>
    <scope>NUCLEOTIDE SEQUENCE [LARGE SCALE GENOMIC DNA]</scope>
    <source>
        <strain evidence="7 8">DSM 24636</strain>
    </source>
</reference>
<dbReference type="AlphaFoldDB" id="A0A4Q0XZP3"/>
<keyword evidence="4" id="KW-0949">S-adenosyl-L-methionine</keyword>
<evidence type="ECO:0000313" key="8">
    <source>
        <dbReference type="Proteomes" id="UP000290191"/>
    </source>
</evidence>
<evidence type="ECO:0000256" key="5">
    <source>
        <dbReference type="ARBA" id="ARBA00023098"/>
    </source>
</evidence>
<dbReference type="OrthoDB" id="9782855at2"/>
<dbReference type="Gene3D" id="3.40.50.150">
    <property type="entry name" value="Vaccinia Virus protein VP39"/>
    <property type="match status" value="1"/>
</dbReference>